<evidence type="ECO:0000313" key="3">
    <source>
        <dbReference type="Proteomes" id="UP000192578"/>
    </source>
</evidence>
<organism evidence="2 3">
    <name type="scientific">Hypsibius exemplaris</name>
    <name type="common">Freshwater tardigrade</name>
    <dbReference type="NCBI Taxonomy" id="2072580"/>
    <lineage>
        <taxon>Eukaryota</taxon>
        <taxon>Metazoa</taxon>
        <taxon>Ecdysozoa</taxon>
        <taxon>Tardigrada</taxon>
        <taxon>Eutardigrada</taxon>
        <taxon>Parachela</taxon>
        <taxon>Hypsibioidea</taxon>
        <taxon>Hypsibiidae</taxon>
        <taxon>Hypsibius</taxon>
    </lineage>
</organism>
<protein>
    <submittedName>
        <fullName evidence="2">Uncharacterized protein</fullName>
    </submittedName>
</protein>
<sequence length="385" mass="42612">MLPADQNGPNFDDMSDDAAATEFENTFSNLVHGSSGQPEDISAAVDNLLETLNICITKASTIDDLVGFVFECAAGGQVIHYVASNFLACLTQRYTQEVQGRTISNSIINKLREIAEKCIFTMEQLASGNADPVAVGEARNLAMFFADFAPKVLVLPGFKVAVPAIIYTVFELMDKFVAKATTVPRSDFLENCFCAVQMLKMMGPTIDELIREDASISQRIPGVVPKLYQTIRNILIDTNDLTPRIRAGIIKVLEFRASRWGEVLSPDKPLEVAAVVGGHDEVDPTWYGPDGQPINKEEAAFLNAAANEACESEEEEEEIDQGEAYRVDGHHEEEYEEQVDENQAPPPVYRYIPEQVPEGAMEEFRRRLKPDYKPDGAGDRLRANL</sequence>
<name>A0A9X6RKG9_HYPEX</name>
<dbReference type="AlphaFoldDB" id="A0A9X6RKG9"/>
<evidence type="ECO:0000256" key="1">
    <source>
        <dbReference type="SAM" id="MobiDB-lite"/>
    </source>
</evidence>
<accession>A0A9X6RKG9</accession>
<evidence type="ECO:0000313" key="2">
    <source>
        <dbReference type="EMBL" id="OWA51094.1"/>
    </source>
</evidence>
<comment type="caution">
    <text evidence="2">The sequence shown here is derived from an EMBL/GenBank/DDBJ whole genome shotgun (WGS) entry which is preliminary data.</text>
</comment>
<gene>
    <name evidence="2" type="ORF">BV898_15593</name>
</gene>
<keyword evidence="3" id="KW-1185">Reference proteome</keyword>
<reference evidence="3" key="1">
    <citation type="submission" date="2017-01" db="EMBL/GenBank/DDBJ databases">
        <title>Comparative genomics of anhydrobiosis in the tardigrade Hypsibius dujardini.</title>
        <authorList>
            <person name="Yoshida Y."/>
            <person name="Koutsovoulos G."/>
            <person name="Laetsch D."/>
            <person name="Stevens L."/>
            <person name="Kumar S."/>
            <person name="Horikawa D."/>
            <person name="Ishino K."/>
            <person name="Komine S."/>
            <person name="Tomita M."/>
            <person name="Blaxter M."/>
            <person name="Arakawa K."/>
        </authorList>
    </citation>
    <scope>NUCLEOTIDE SEQUENCE [LARGE SCALE GENOMIC DNA]</scope>
    <source>
        <strain evidence="3">Z151</strain>
    </source>
</reference>
<dbReference type="Gene3D" id="1.25.40.180">
    <property type="match status" value="1"/>
</dbReference>
<feature type="region of interest" description="Disordered" evidence="1">
    <location>
        <begin position="366"/>
        <end position="385"/>
    </location>
</feature>
<dbReference type="OrthoDB" id="10487798at2759"/>
<feature type="compositionally biased region" description="Basic and acidic residues" evidence="1">
    <location>
        <begin position="323"/>
        <end position="333"/>
    </location>
</feature>
<feature type="region of interest" description="Disordered" evidence="1">
    <location>
        <begin position="313"/>
        <end position="349"/>
    </location>
</feature>
<proteinExistence type="predicted"/>
<dbReference type="EMBL" id="MTYJ01000214">
    <property type="protein sequence ID" value="OWA51094.1"/>
    <property type="molecule type" value="Genomic_DNA"/>
</dbReference>
<dbReference type="Proteomes" id="UP000192578">
    <property type="component" value="Unassembled WGS sequence"/>
</dbReference>